<dbReference type="InterPro" id="IPR041522">
    <property type="entry name" value="CdaR_GGDEF"/>
</dbReference>
<dbReference type="Proteomes" id="UP000540412">
    <property type="component" value="Unassembled WGS sequence"/>
</dbReference>
<name>A0A7W9UJQ2_9NOCA</name>
<organism evidence="5 6">
    <name type="scientific">Nocardia transvalensis</name>
    <dbReference type="NCBI Taxonomy" id="37333"/>
    <lineage>
        <taxon>Bacteria</taxon>
        <taxon>Bacillati</taxon>
        <taxon>Actinomycetota</taxon>
        <taxon>Actinomycetes</taxon>
        <taxon>Mycobacteriales</taxon>
        <taxon>Nocardiaceae</taxon>
        <taxon>Nocardia</taxon>
    </lineage>
</organism>
<sequence>MAFESLTWLGRALQPHREVVAAELIRQTKLTVDGLATDPELGDLLAASITENVVTVVHVLANAIDPATVNPPSTAIVYARRLARGGVPLTDLLRAYGFGQSRLLEVSIGRILDGGGPDRMAQIADIMSFGAAYLDHVTEEVGAVYEAERDRWLNSRHAARREWVRRLLEEADPDVAAAEAALGYRLDQRHLAVELWTTPPCTVAETTRALEQAAQLLTRAVEAIDPVLALPAGDRELRLWLPIRREFPDLSDLRQDLAQARLPVRMALGAADSGLRGFRRSARTAARGKTLAQSAGSNTPAAVAFEETAPFALLVDEPRELAAFAARVLGPLARDDAKTAVLRETLEVFLAENGSYARTAKRLLMHRNTVQYRIQQITRKYGLDLTGDTFDLRYALGICRWHGTVALLPPG</sequence>
<feature type="domain" description="CdaR GGDEF-like" evidence="4">
    <location>
        <begin position="170"/>
        <end position="287"/>
    </location>
</feature>
<dbReference type="EMBL" id="JACHIT010000002">
    <property type="protein sequence ID" value="MBB5915693.1"/>
    <property type="molecule type" value="Genomic_DNA"/>
</dbReference>
<dbReference type="Pfam" id="PF14361">
    <property type="entry name" value="RsbRD_N"/>
    <property type="match status" value="1"/>
</dbReference>
<dbReference type="InterPro" id="IPR042070">
    <property type="entry name" value="PucR_C-HTH_sf"/>
</dbReference>
<keyword evidence="5" id="KW-0238">DNA-binding</keyword>
<feature type="domain" description="RsbT co-antagonist protein RsbRD N-terminal" evidence="3">
    <location>
        <begin position="20"/>
        <end position="160"/>
    </location>
</feature>
<evidence type="ECO:0000259" key="4">
    <source>
        <dbReference type="Pfam" id="PF17853"/>
    </source>
</evidence>
<evidence type="ECO:0000259" key="3">
    <source>
        <dbReference type="Pfam" id="PF14361"/>
    </source>
</evidence>
<dbReference type="GO" id="GO:0003677">
    <property type="term" value="F:DNA binding"/>
    <property type="evidence" value="ECO:0007669"/>
    <property type="project" value="UniProtKB-KW"/>
</dbReference>
<dbReference type="Gene3D" id="1.10.10.2840">
    <property type="entry name" value="PucR C-terminal helix-turn-helix domain"/>
    <property type="match status" value="1"/>
</dbReference>
<protein>
    <submittedName>
        <fullName evidence="5">DNA-binding PucR family transcriptional regulator</fullName>
    </submittedName>
</protein>
<dbReference type="Pfam" id="PF13556">
    <property type="entry name" value="HTH_30"/>
    <property type="match status" value="1"/>
</dbReference>
<gene>
    <name evidence="5" type="ORF">BJY24_004605</name>
</gene>
<dbReference type="PANTHER" id="PTHR33744:SF1">
    <property type="entry name" value="DNA-BINDING TRANSCRIPTIONAL ACTIVATOR ADER"/>
    <property type="match status" value="1"/>
</dbReference>
<dbReference type="Pfam" id="PF17853">
    <property type="entry name" value="GGDEF_2"/>
    <property type="match status" value="1"/>
</dbReference>
<dbReference type="InterPro" id="IPR025736">
    <property type="entry name" value="PucR_C-HTH_dom"/>
</dbReference>
<dbReference type="AlphaFoldDB" id="A0A7W9UJQ2"/>
<accession>A0A7W9UJQ2</accession>
<feature type="domain" description="PucR C-terminal helix-turn-helix" evidence="2">
    <location>
        <begin position="342"/>
        <end position="396"/>
    </location>
</feature>
<dbReference type="InterPro" id="IPR051448">
    <property type="entry name" value="CdaR-like_regulators"/>
</dbReference>
<dbReference type="PANTHER" id="PTHR33744">
    <property type="entry name" value="CARBOHYDRATE DIACID REGULATOR"/>
    <property type="match status" value="1"/>
</dbReference>
<evidence type="ECO:0000313" key="5">
    <source>
        <dbReference type="EMBL" id="MBB5915693.1"/>
    </source>
</evidence>
<dbReference type="RefSeq" id="WP_040748948.1">
    <property type="nucleotide sequence ID" value="NZ_JACHIT010000002.1"/>
</dbReference>
<keyword evidence="6" id="KW-1185">Reference proteome</keyword>
<reference evidence="5 6" key="1">
    <citation type="submission" date="2020-08" db="EMBL/GenBank/DDBJ databases">
        <title>Sequencing the genomes of 1000 actinobacteria strains.</title>
        <authorList>
            <person name="Klenk H.-P."/>
        </authorList>
    </citation>
    <scope>NUCLEOTIDE SEQUENCE [LARGE SCALE GENOMIC DNA]</scope>
    <source>
        <strain evidence="5 6">DSM 43582</strain>
    </source>
</reference>
<comment type="similarity">
    <text evidence="1">Belongs to the CdaR family.</text>
</comment>
<evidence type="ECO:0000259" key="2">
    <source>
        <dbReference type="Pfam" id="PF13556"/>
    </source>
</evidence>
<evidence type="ECO:0000256" key="1">
    <source>
        <dbReference type="ARBA" id="ARBA00006754"/>
    </source>
</evidence>
<evidence type="ECO:0000313" key="6">
    <source>
        <dbReference type="Proteomes" id="UP000540412"/>
    </source>
</evidence>
<dbReference type="InterPro" id="IPR025751">
    <property type="entry name" value="RsbRD_N_dom"/>
</dbReference>
<proteinExistence type="inferred from homology"/>
<comment type="caution">
    <text evidence="5">The sequence shown here is derived from an EMBL/GenBank/DDBJ whole genome shotgun (WGS) entry which is preliminary data.</text>
</comment>